<dbReference type="eggNOG" id="KOG0851">
    <property type="taxonomic scope" value="Eukaryota"/>
</dbReference>
<accession>T1JXF6</accession>
<feature type="domain" description="Replication factor-A protein 1 N-terminal" evidence="14">
    <location>
        <begin position="6"/>
        <end position="102"/>
    </location>
</feature>
<feature type="domain" description="Replication protein A OB" evidence="16">
    <location>
        <begin position="305"/>
        <end position="402"/>
    </location>
</feature>
<dbReference type="InterPro" id="IPR012340">
    <property type="entry name" value="NA-bd_OB-fold"/>
</dbReference>
<dbReference type="GO" id="GO:0006260">
    <property type="term" value="P:DNA replication"/>
    <property type="evidence" value="ECO:0007669"/>
    <property type="project" value="UniProtKB-KW"/>
</dbReference>
<dbReference type="InterPro" id="IPR031657">
    <property type="entry name" value="REPA_OB_2"/>
</dbReference>
<keyword evidence="6 11" id="KW-0862">Zinc</keyword>
<dbReference type="KEGG" id="tut:107371735"/>
<dbReference type="GO" id="GO:0008270">
    <property type="term" value="F:zinc ion binding"/>
    <property type="evidence" value="ECO:0007669"/>
    <property type="project" value="UniProtKB-KW"/>
</dbReference>
<dbReference type="STRING" id="32264.T1JXF6"/>
<evidence type="ECO:0000256" key="10">
    <source>
        <dbReference type="ARBA" id="ARBA00062035"/>
    </source>
</evidence>
<dbReference type="CDD" id="cd04474">
    <property type="entry name" value="RPA1_DBD_A"/>
    <property type="match status" value="1"/>
</dbReference>
<organism evidence="17 18">
    <name type="scientific">Tetranychus urticae</name>
    <name type="common">Two-spotted spider mite</name>
    <dbReference type="NCBI Taxonomy" id="32264"/>
    <lineage>
        <taxon>Eukaryota</taxon>
        <taxon>Metazoa</taxon>
        <taxon>Ecdysozoa</taxon>
        <taxon>Arthropoda</taxon>
        <taxon>Chelicerata</taxon>
        <taxon>Arachnida</taxon>
        <taxon>Acari</taxon>
        <taxon>Acariformes</taxon>
        <taxon>Trombidiformes</taxon>
        <taxon>Prostigmata</taxon>
        <taxon>Eleutherengona</taxon>
        <taxon>Raphignathae</taxon>
        <taxon>Tetranychoidea</taxon>
        <taxon>Tetranychidae</taxon>
        <taxon>Tetranychus</taxon>
    </lineage>
</organism>
<proteinExistence type="inferred from homology"/>
<dbReference type="OrthoDB" id="1751331at2759"/>
<reference evidence="17" key="2">
    <citation type="submission" date="2015-06" db="UniProtKB">
        <authorList>
            <consortium name="EnsemblMetazoa"/>
        </authorList>
    </citation>
    <scope>IDENTIFICATION</scope>
</reference>
<dbReference type="GO" id="GO:0003677">
    <property type="term" value="F:DNA binding"/>
    <property type="evidence" value="ECO:0007669"/>
    <property type="project" value="UniProtKB-KW"/>
</dbReference>
<dbReference type="GO" id="GO:0006310">
    <property type="term" value="P:DNA recombination"/>
    <property type="evidence" value="ECO:0007669"/>
    <property type="project" value="InterPro"/>
</dbReference>
<evidence type="ECO:0000259" key="14">
    <source>
        <dbReference type="Pfam" id="PF04057"/>
    </source>
</evidence>
<keyword evidence="4 11" id="KW-0479">Metal-binding</keyword>
<keyword evidence="7 11" id="KW-0238">DNA-binding</keyword>
<feature type="region of interest" description="Disordered" evidence="12">
    <location>
        <begin position="112"/>
        <end position="131"/>
    </location>
</feature>
<evidence type="ECO:0000256" key="1">
    <source>
        <dbReference type="ARBA" id="ARBA00004123"/>
    </source>
</evidence>
<dbReference type="PANTHER" id="PTHR47165">
    <property type="entry name" value="OS03G0429900 PROTEIN"/>
    <property type="match status" value="1"/>
</dbReference>
<keyword evidence="3 11" id="KW-0235">DNA replication</keyword>
<dbReference type="Pfam" id="PF16900">
    <property type="entry name" value="REPA_OB_2"/>
    <property type="match status" value="1"/>
</dbReference>
<evidence type="ECO:0000313" key="18">
    <source>
        <dbReference type="Proteomes" id="UP000015104"/>
    </source>
</evidence>
<sequence>MTVPRLSEGALERILSGSATERPTVQILAQKNVSADNVQRYRFLLSDGKYSYQCCIMIGPLIQRVEAGEFERYTVIRLNKYLCNQAGGTKKVIILTEPEVVVPGASIGRKIGNPTPFEGSSNDTSISSTLSTGVHSVSSTSDASTNGGFKGGFKSGAAIAKPYNGSKQADHSMSDYSIKEEQICPISQISPYQNKWAIRGRVTNKSALKSWNNAKGEGTLFSFNLADESGEIRITAFRTECDKYFEMVQLGKVYTLSKATVKQANKKWTDVEHEYELTLHTDSILEPADDYDTSCPQINFHFVKIGQLESVPANSVVDIVGVCRDPGEVATIMSKNSGKELKKRDISLVDDSETEIRLTIWNTDAENFSANTGSVVVAKKARLTDYAGKSLSTIGSTLIQVDPDLPEAQELRGWFQRRGANIEPNLLSVKSGAGDLNSGESQYLNSISKENVISAINATLVTTCKATVTQTGKAQIYMACPDGCKKKLIEMNNGFYKCDKCNKDVMQGDHRMILNFCISDSTNSVWVTAFHEEAEKLIGKNAKDLADMKDQNEEEFEETIGSLNFKTFQFRLRTKMDNFKEETRTRCNLISVAPINLIDYAKKLLKEINEMIV</sequence>
<evidence type="ECO:0000256" key="5">
    <source>
        <dbReference type="ARBA" id="ARBA00022771"/>
    </source>
</evidence>
<evidence type="ECO:0000259" key="15">
    <source>
        <dbReference type="Pfam" id="PF08646"/>
    </source>
</evidence>
<dbReference type="OMA" id="VIRAVFW"/>
<dbReference type="NCBIfam" id="TIGR00617">
    <property type="entry name" value="rpa1"/>
    <property type="match status" value="1"/>
</dbReference>
<dbReference type="InterPro" id="IPR013955">
    <property type="entry name" value="Rep_factor-A_C"/>
</dbReference>
<dbReference type="InterPro" id="IPR007199">
    <property type="entry name" value="Rep_factor-A_N"/>
</dbReference>
<evidence type="ECO:0000256" key="8">
    <source>
        <dbReference type="ARBA" id="ARBA00023242"/>
    </source>
</evidence>
<dbReference type="Pfam" id="PF01336">
    <property type="entry name" value="tRNA_anti-codon"/>
    <property type="match status" value="1"/>
</dbReference>
<comment type="function">
    <text evidence="9 11">As part of the heterotrimeric replication protein A complex (RPA/RP-A), binds and stabilizes single-stranded DNA intermediates, that form during DNA replication or upon DNA stress. It prevents their reannealing and in parallel, recruits and activates different proteins and complexes involved in DNA metabolism. Thereby, it plays an essential role both in DNA replication and the cellular response to DNA damage.</text>
</comment>
<evidence type="ECO:0000256" key="7">
    <source>
        <dbReference type="ARBA" id="ARBA00023125"/>
    </source>
</evidence>
<dbReference type="EnsemblMetazoa" id="tetur02g11760.1">
    <property type="protein sequence ID" value="tetur02g11760.1"/>
    <property type="gene ID" value="tetur02g11760"/>
</dbReference>
<dbReference type="Pfam" id="PF04057">
    <property type="entry name" value="Rep-A_N"/>
    <property type="match status" value="1"/>
</dbReference>
<evidence type="ECO:0000256" key="9">
    <source>
        <dbReference type="ARBA" id="ARBA00058595"/>
    </source>
</evidence>
<feature type="domain" description="OB" evidence="13">
    <location>
        <begin position="197"/>
        <end position="280"/>
    </location>
</feature>
<dbReference type="EMBL" id="CAEY01000828">
    <property type="status" value="NOT_ANNOTATED_CDS"/>
    <property type="molecule type" value="Genomic_DNA"/>
</dbReference>
<evidence type="ECO:0000256" key="6">
    <source>
        <dbReference type="ARBA" id="ARBA00022833"/>
    </source>
</evidence>
<dbReference type="CDD" id="cd04475">
    <property type="entry name" value="RPA1_DBD_B"/>
    <property type="match status" value="1"/>
</dbReference>
<feature type="compositionally biased region" description="Low complexity" evidence="12">
    <location>
        <begin position="120"/>
        <end position="131"/>
    </location>
</feature>
<evidence type="ECO:0000256" key="4">
    <source>
        <dbReference type="ARBA" id="ARBA00022723"/>
    </source>
</evidence>
<evidence type="ECO:0000259" key="13">
    <source>
        <dbReference type="Pfam" id="PF01336"/>
    </source>
</evidence>
<dbReference type="FunFam" id="2.40.50.140:FF:000041">
    <property type="entry name" value="Replication protein A subunit"/>
    <property type="match status" value="1"/>
</dbReference>
<dbReference type="FunFam" id="2.40.50.140:FF:000064">
    <property type="entry name" value="Replication protein A subunit"/>
    <property type="match status" value="1"/>
</dbReference>
<keyword evidence="8 11" id="KW-0539">Nucleus</keyword>
<comment type="subunit">
    <text evidence="10 11">Component of the heterotrimeric canonical replication protein A complex (RPA).</text>
</comment>
<dbReference type="Gene3D" id="2.40.50.140">
    <property type="entry name" value="Nucleic acid-binding proteins"/>
    <property type="match status" value="4"/>
</dbReference>
<dbReference type="Pfam" id="PF08646">
    <property type="entry name" value="Rep_fac-A_C"/>
    <property type="match status" value="1"/>
</dbReference>
<dbReference type="InterPro" id="IPR004591">
    <property type="entry name" value="Rfa1"/>
</dbReference>
<evidence type="ECO:0000256" key="11">
    <source>
        <dbReference type="RuleBase" id="RU364130"/>
    </source>
</evidence>
<evidence type="ECO:0000256" key="2">
    <source>
        <dbReference type="ARBA" id="ARBA00005690"/>
    </source>
</evidence>
<keyword evidence="18" id="KW-1185">Reference proteome</keyword>
<evidence type="ECO:0000313" key="17">
    <source>
        <dbReference type="EnsemblMetazoa" id="tetur02g11760.1"/>
    </source>
</evidence>
<protein>
    <recommendedName>
        <fullName evidence="11">Replication protein A subunit</fullName>
    </recommendedName>
</protein>
<name>T1JXF6_TETUR</name>
<dbReference type="CDD" id="cd04476">
    <property type="entry name" value="RPA1_DBD_C"/>
    <property type="match status" value="1"/>
</dbReference>
<comment type="similarity">
    <text evidence="2 11">Belongs to the replication factor A protein 1 family.</text>
</comment>
<dbReference type="GO" id="GO:0005634">
    <property type="term" value="C:nucleus"/>
    <property type="evidence" value="ECO:0007669"/>
    <property type="project" value="UniProtKB-SubCell"/>
</dbReference>
<dbReference type="HOGENOM" id="CLU_012393_2_1_1"/>
<reference evidence="18" key="1">
    <citation type="submission" date="2011-08" db="EMBL/GenBank/DDBJ databases">
        <authorList>
            <person name="Rombauts S."/>
        </authorList>
    </citation>
    <scope>NUCLEOTIDE SEQUENCE</scope>
    <source>
        <strain evidence="18">London</strain>
    </source>
</reference>
<evidence type="ECO:0000259" key="16">
    <source>
        <dbReference type="Pfam" id="PF16900"/>
    </source>
</evidence>
<dbReference type="InterPro" id="IPR047192">
    <property type="entry name" value="Euk_RPA1_DBD_C"/>
</dbReference>
<keyword evidence="5 11" id="KW-0863">Zinc-finger</keyword>
<dbReference type="SUPFAM" id="SSF50249">
    <property type="entry name" value="Nucleic acid-binding proteins"/>
    <property type="match status" value="4"/>
</dbReference>
<evidence type="ECO:0000256" key="12">
    <source>
        <dbReference type="SAM" id="MobiDB-lite"/>
    </source>
</evidence>
<feature type="domain" description="Replication factor A C-terminal" evidence="15">
    <location>
        <begin position="463"/>
        <end position="604"/>
    </location>
</feature>
<dbReference type="InterPro" id="IPR004365">
    <property type="entry name" value="NA-bd_OB_tRNA"/>
</dbReference>
<evidence type="ECO:0000256" key="3">
    <source>
        <dbReference type="ARBA" id="ARBA00022705"/>
    </source>
</evidence>
<gene>
    <name evidence="17" type="primary">107371735</name>
</gene>
<comment type="subcellular location">
    <subcellularLocation>
        <location evidence="1 11">Nucleus</location>
    </subcellularLocation>
</comment>
<dbReference type="FunFam" id="2.40.50.140:FF:000090">
    <property type="entry name" value="Replication protein A subunit"/>
    <property type="match status" value="1"/>
</dbReference>
<dbReference type="AlphaFoldDB" id="T1JXF6"/>
<dbReference type="PANTHER" id="PTHR47165:SF4">
    <property type="entry name" value="OS03G0429900 PROTEIN"/>
    <property type="match status" value="1"/>
</dbReference>
<dbReference type="Proteomes" id="UP000015104">
    <property type="component" value="Unassembled WGS sequence"/>
</dbReference>
<dbReference type="GO" id="GO:0006281">
    <property type="term" value="P:DNA repair"/>
    <property type="evidence" value="ECO:0007669"/>
    <property type="project" value="InterPro"/>
</dbReference>